<gene>
    <name evidence="2" type="ORF">KDY119_03197</name>
</gene>
<evidence type="ECO:0000256" key="1">
    <source>
        <dbReference type="SAM" id="Phobius"/>
    </source>
</evidence>
<keyword evidence="1" id="KW-1133">Transmembrane helix</keyword>
<name>A0A5P9QEX6_9MICO</name>
<dbReference type="AlphaFoldDB" id="A0A5P9QEX6"/>
<organism evidence="2 3">
    <name type="scientific">Luteimicrobium xylanilyticum</name>
    <dbReference type="NCBI Taxonomy" id="1133546"/>
    <lineage>
        <taxon>Bacteria</taxon>
        <taxon>Bacillati</taxon>
        <taxon>Actinomycetota</taxon>
        <taxon>Actinomycetes</taxon>
        <taxon>Micrococcales</taxon>
        <taxon>Luteimicrobium</taxon>
    </lineage>
</organism>
<protein>
    <recommendedName>
        <fullName evidence="4">DUF4267 domain-containing protein</fullName>
    </recommendedName>
</protein>
<dbReference type="KEGG" id="lxl:KDY119_03197"/>
<feature type="transmembrane region" description="Helical" evidence="1">
    <location>
        <begin position="6"/>
        <end position="28"/>
    </location>
</feature>
<dbReference type="RefSeq" id="WP_051136316.1">
    <property type="nucleotide sequence ID" value="NZ_BAABIH010000016.1"/>
</dbReference>
<dbReference type="InterPro" id="IPR025363">
    <property type="entry name" value="DUF4267"/>
</dbReference>
<accession>A0A5P9QEX6</accession>
<keyword evidence="1" id="KW-0472">Membrane</keyword>
<evidence type="ECO:0000313" key="2">
    <source>
        <dbReference type="EMBL" id="QFU99662.1"/>
    </source>
</evidence>
<evidence type="ECO:0000313" key="3">
    <source>
        <dbReference type="Proteomes" id="UP000326702"/>
    </source>
</evidence>
<proteinExistence type="predicted"/>
<feature type="transmembrane region" description="Helical" evidence="1">
    <location>
        <begin position="102"/>
        <end position="123"/>
    </location>
</feature>
<evidence type="ECO:0008006" key="4">
    <source>
        <dbReference type="Google" id="ProtNLM"/>
    </source>
</evidence>
<keyword evidence="3" id="KW-1185">Reference proteome</keyword>
<dbReference type="Pfam" id="PF14087">
    <property type="entry name" value="DUF4267"/>
    <property type="match status" value="1"/>
</dbReference>
<dbReference type="EMBL" id="CP045529">
    <property type="protein sequence ID" value="QFU99662.1"/>
    <property type="molecule type" value="Genomic_DNA"/>
</dbReference>
<sequence>MFRTRLATTLTVLLAVGIGYVGVSYLFFPEATAPQFGMAVWPEGDAAQFLATKGARDLASGLVPLALLLTGQRRALGWVLTLWTVVPLADATLILSNGGSTATALGVHGLTAAALLVTGALLLTEAKAEDGRATTEREPVAVRAD</sequence>
<dbReference type="OrthoDB" id="119790at2"/>
<dbReference type="Proteomes" id="UP000326702">
    <property type="component" value="Chromosome"/>
</dbReference>
<reference evidence="2 3" key="1">
    <citation type="submission" date="2019-10" db="EMBL/GenBank/DDBJ databases">
        <title>Genome sequence of Luteimicrobium xylanilyticum HY-24.</title>
        <authorList>
            <person name="Kim D.Y."/>
            <person name="Park H.-Y."/>
        </authorList>
    </citation>
    <scope>NUCLEOTIDE SEQUENCE [LARGE SCALE GENOMIC DNA]</scope>
    <source>
        <strain evidence="2 3">HY-24</strain>
    </source>
</reference>
<keyword evidence="1" id="KW-0812">Transmembrane</keyword>